<dbReference type="Gene3D" id="3.40.190.10">
    <property type="entry name" value="Periplasmic binding protein-like II"/>
    <property type="match status" value="2"/>
</dbReference>
<evidence type="ECO:0000256" key="4">
    <source>
        <dbReference type="ARBA" id="ARBA00023163"/>
    </source>
</evidence>
<feature type="domain" description="HTH lysR-type" evidence="5">
    <location>
        <begin position="6"/>
        <end position="63"/>
    </location>
</feature>
<comment type="similarity">
    <text evidence="1">Belongs to the LysR transcriptional regulatory family.</text>
</comment>
<evidence type="ECO:0000256" key="2">
    <source>
        <dbReference type="ARBA" id="ARBA00023015"/>
    </source>
</evidence>
<keyword evidence="3" id="KW-0238">DNA-binding</keyword>
<dbReference type="Gene3D" id="1.10.10.10">
    <property type="entry name" value="Winged helix-like DNA-binding domain superfamily/Winged helix DNA-binding domain"/>
    <property type="match status" value="1"/>
</dbReference>
<dbReference type="EMBL" id="JAJHNU010000001">
    <property type="protein sequence ID" value="MDN4120430.1"/>
    <property type="molecule type" value="Genomic_DNA"/>
</dbReference>
<dbReference type="SUPFAM" id="SSF46785">
    <property type="entry name" value="Winged helix' DNA-binding domain"/>
    <property type="match status" value="1"/>
</dbReference>
<name>A0ABT8EGP9_9BURK</name>
<evidence type="ECO:0000259" key="5">
    <source>
        <dbReference type="PROSITE" id="PS50931"/>
    </source>
</evidence>
<dbReference type="Proteomes" id="UP001168613">
    <property type="component" value="Unassembled WGS sequence"/>
</dbReference>
<dbReference type="Pfam" id="PF00126">
    <property type="entry name" value="HTH_1"/>
    <property type="match status" value="1"/>
</dbReference>
<keyword evidence="2" id="KW-0805">Transcription regulation</keyword>
<organism evidence="6 7">
    <name type="scientific">Alcaligenes endophyticus</name>
    <dbReference type="NCBI Taxonomy" id="1929088"/>
    <lineage>
        <taxon>Bacteria</taxon>
        <taxon>Pseudomonadati</taxon>
        <taxon>Pseudomonadota</taxon>
        <taxon>Betaproteobacteria</taxon>
        <taxon>Burkholderiales</taxon>
        <taxon>Alcaligenaceae</taxon>
        <taxon>Alcaligenes</taxon>
    </lineage>
</organism>
<keyword evidence="4" id="KW-0804">Transcription</keyword>
<comment type="caution">
    <text evidence="6">The sequence shown here is derived from an EMBL/GenBank/DDBJ whole genome shotgun (WGS) entry which is preliminary data.</text>
</comment>
<evidence type="ECO:0000313" key="7">
    <source>
        <dbReference type="Proteomes" id="UP001168613"/>
    </source>
</evidence>
<sequence>MRKLSLELDLLQAFLAVIDCGGFTSAAQRLHSTQSTVSQKVRRLEDRVGHRLIERNSRSVLLTEAGQIVLAYARQMISVHDQLLEALSGALITVIVRLGVPEDFAGGKTTRALATFGHRYPQVKLEVTSGLSSDLISAYDQGDLDLILIKQRQYSRDAVARLPEKTAWVDSAKHPAFDQDPIPLVTFPRRGVYREEIISAVESLGRRWRISFTSSSLRGIQGAVADGMGISLLPRRAVGAEHIELGVEQGLPVIDAFELALCHRPNADPLVIALCQMLVQMLRLETAEDSL</sequence>
<dbReference type="InterPro" id="IPR000847">
    <property type="entry name" value="LysR_HTH_N"/>
</dbReference>
<evidence type="ECO:0000313" key="6">
    <source>
        <dbReference type="EMBL" id="MDN4120430.1"/>
    </source>
</evidence>
<dbReference type="InterPro" id="IPR036388">
    <property type="entry name" value="WH-like_DNA-bd_sf"/>
</dbReference>
<dbReference type="PRINTS" id="PR00039">
    <property type="entry name" value="HTHLYSR"/>
</dbReference>
<dbReference type="PROSITE" id="PS50931">
    <property type="entry name" value="HTH_LYSR"/>
    <property type="match status" value="1"/>
</dbReference>
<keyword evidence="7" id="KW-1185">Reference proteome</keyword>
<accession>A0ABT8EGP9</accession>
<gene>
    <name evidence="6" type="ORF">LMS43_03900</name>
</gene>
<dbReference type="RefSeq" id="WP_266122255.1">
    <property type="nucleotide sequence ID" value="NZ_JAJHNU010000001.1"/>
</dbReference>
<dbReference type="PANTHER" id="PTHR30579">
    <property type="entry name" value="TRANSCRIPTIONAL REGULATOR"/>
    <property type="match status" value="1"/>
</dbReference>
<proteinExistence type="inferred from homology"/>
<evidence type="ECO:0000256" key="3">
    <source>
        <dbReference type="ARBA" id="ARBA00023125"/>
    </source>
</evidence>
<reference evidence="6" key="1">
    <citation type="submission" date="2021-11" db="EMBL/GenBank/DDBJ databases">
        <title>Draft genome sequence of Alcaligenes endophyticus type strain CCUG 75668T.</title>
        <authorList>
            <person name="Salva-Serra F."/>
            <person name="Duran R.E."/>
            <person name="Seeger M."/>
            <person name="Moore E.R.B."/>
            <person name="Jaen-Luchoro D."/>
        </authorList>
    </citation>
    <scope>NUCLEOTIDE SEQUENCE</scope>
    <source>
        <strain evidence="6">CCUG 75668</strain>
    </source>
</reference>
<dbReference type="InterPro" id="IPR005119">
    <property type="entry name" value="LysR_subst-bd"/>
</dbReference>
<dbReference type="Pfam" id="PF03466">
    <property type="entry name" value="LysR_substrate"/>
    <property type="match status" value="1"/>
</dbReference>
<dbReference type="PANTHER" id="PTHR30579:SF7">
    <property type="entry name" value="HTH-TYPE TRANSCRIPTIONAL REGULATOR LRHA-RELATED"/>
    <property type="match status" value="1"/>
</dbReference>
<evidence type="ECO:0000256" key="1">
    <source>
        <dbReference type="ARBA" id="ARBA00009437"/>
    </source>
</evidence>
<dbReference type="SUPFAM" id="SSF53850">
    <property type="entry name" value="Periplasmic binding protein-like II"/>
    <property type="match status" value="1"/>
</dbReference>
<protein>
    <submittedName>
        <fullName evidence="6">LysR family transcriptional regulator</fullName>
    </submittedName>
</protein>
<dbReference type="InterPro" id="IPR050176">
    <property type="entry name" value="LTTR"/>
</dbReference>
<dbReference type="InterPro" id="IPR036390">
    <property type="entry name" value="WH_DNA-bd_sf"/>
</dbReference>